<evidence type="ECO:0000313" key="3">
    <source>
        <dbReference type="Proteomes" id="UP000593564"/>
    </source>
</evidence>
<evidence type="ECO:0008006" key="4">
    <source>
        <dbReference type="Google" id="ProtNLM"/>
    </source>
</evidence>
<sequence length="206" mass="23395">MQEISTTALISGRRLLAHNYRKGITFLPSLNFNFNFNFNFSPLLSADNNNILLFHSQILTNPNPNPNPPDLSQLRKLLSQKSKLGFDKLDDALSLFHRMVQMQPLPPVIHFNQLLSGIAKMKHYSSVISLFKEIRLLGITVDFYTVNIVIERVHLIAVHGEQRQVSVVCHRWSHPGVHPKERRPSHRPSNGGLGNALRRTIRGRAG</sequence>
<name>A0A7J7ICD2_CAMSI</name>
<dbReference type="EMBL" id="JACBKZ010000001">
    <property type="protein sequence ID" value="KAF5962186.1"/>
    <property type="molecule type" value="Genomic_DNA"/>
</dbReference>
<dbReference type="AlphaFoldDB" id="A0A7J7ICD2"/>
<comment type="caution">
    <text evidence="2">The sequence shown here is derived from an EMBL/GenBank/DDBJ whole genome shotgun (WGS) entry which is preliminary data.</text>
</comment>
<proteinExistence type="predicted"/>
<evidence type="ECO:0000313" key="2">
    <source>
        <dbReference type="EMBL" id="KAF5962186.1"/>
    </source>
</evidence>
<keyword evidence="3" id="KW-1185">Reference proteome</keyword>
<organism evidence="2 3">
    <name type="scientific">Camellia sinensis</name>
    <name type="common">Tea plant</name>
    <name type="synonym">Thea sinensis</name>
    <dbReference type="NCBI Taxonomy" id="4442"/>
    <lineage>
        <taxon>Eukaryota</taxon>
        <taxon>Viridiplantae</taxon>
        <taxon>Streptophyta</taxon>
        <taxon>Embryophyta</taxon>
        <taxon>Tracheophyta</taxon>
        <taxon>Spermatophyta</taxon>
        <taxon>Magnoliopsida</taxon>
        <taxon>eudicotyledons</taxon>
        <taxon>Gunneridae</taxon>
        <taxon>Pentapetalae</taxon>
        <taxon>asterids</taxon>
        <taxon>Ericales</taxon>
        <taxon>Theaceae</taxon>
        <taxon>Camellia</taxon>
    </lineage>
</organism>
<dbReference type="InterPro" id="IPR011990">
    <property type="entry name" value="TPR-like_helical_dom_sf"/>
</dbReference>
<reference evidence="3" key="1">
    <citation type="journal article" date="2020" name="Nat. Commun.">
        <title>Genome assembly of wild tea tree DASZ reveals pedigree and selection history of tea varieties.</title>
        <authorList>
            <person name="Zhang W."/>
            <person name="Zhang Y."/>
            <person name="Qiu H."/>
            <person name="Guo Y."/>
            <person name="Wan H."/>
            <person name="Zhang X."/>
            <person name="Scossa F."/>
            <person name="Alseekh S."/>
            <person name="Zhang Q."/>
            <person name="Wang P."/>
            <person name="Xu L."/>
            <person name="Schmidt M.H."/>
            <person name="Jia X."/>
            <person name="Li D."/>
            <person name="Zhu A."/>
            <person name="Guo F."/>
            <person name="Chen W."/>
            <person name="Ni D."/>
            <person name="Usadel B."/>
            <person name="Fernie A.R."/>
            <person name="Wen W."/>
        </authorList>
    </citation>
    <scope>NUCLEOTIDE SEQUENCE [LARGE SCALE GENOMIC DNA]</scope>
    <source>
        <strain evidence="3">cv. G240</strain>
    </source>
</reference>
<dbReference type="Proteomes" id="UP000593564">
    <property type="component" value="Unassembled WGS sequence"/>
</dbReference>
<dbReference type="Gene3D" id="1.25.40.10">
    <property type="entry name" value="Tetratricopeptide repeat domain"/>
    <property type="match status" value="1"/>
</dbReference>
<evidence type="ECO:0000256" key="1">
    <source>
        <dbReference type="SAM" id="MobiDB-lite"/>
    </source>
</evidence>
<protein>
    <recommendedName>
        <fullName evidence="4">Pentacotripeptide-repeat region of PRORP domain-containing protein</fullName>
    </recommendedName>
</protein>
<gene>
    <name evidence="2" type="ORF">HYC85_003395</name>
</gene>
<accession>A0A7J7ICD2</accession>
<reference evidence="2 3" key="2">
    <citation type="submission" date="2020-07" db="EMBL/GenBank/DDBJ databases">
        <title>Genome assembly of wild tea tree DASZ reveals pedigree and selection history of tea varieties.</title>
        <authorList>
            <person name="Zhang W."/>
        </authorList>
    </citation>
    <scope>NUCLEOTIDE SEQUENCE [LARGE SCALE GENOMIC DNA]</scope>
    <source>
        <strain evidence="3">cv. G240</strain>
        <tissue evidence="2">Leaf</tissue>
    </source>
</reference>
<feature type="region of interest" description="Disordered" evidence="1">
    <location>
        <begin position="176"/>
        <end position="206"/>
    </location>
</feature>